<feature type="compositionally biased region" description="Low complexity" evidence="1">
    <location>
        <begin position="227"/>
        <end position="239"/>
    </location>
</feature>
<comment type="caution">
    <text evidence="3">The sequence shown here is derived from an EMBL/GenBank/DDBJ whole genome shotgun (WGS) entry which is preliminary data.</text>
</comment>
<protein>
    <recommendedName>
        <fullName evidence="5">SPOR domain-containing protein</fullName>
    </recommendedName>
</protein>
<feature type="region of interest" description="Disordered" evidence="1">
    <location>
        <begin position="214"/>
        <end position="283"/>
    </location>
</feature>
<dbReference type="InterPro" id="IPR036680">
    <property type="entry name" value="SPOR-like_sf"/>
</dbReference>
<accession>A0A9D2USK4</accession>
<sequence length="283" mass="31834">MAALGTPWQKIQHYFWLVCGVCCLLAALIFWSMTDSEELVEIQKQPKSEEEVQIQPEKVASMTHLGALQDEVKPLDLNTRIVVTASHEPEFRGSKYISENKKQYAIELFRVGQEAILKSFLKKQSDRKPFTYVRVSGENQPEQFVLLYGLYKTANEANQALSSLNLSLPKSVQPEVVQMQRYAGLVDGLGSEELNSNQKLYEIRLKNVPLPRVEESIRPKNDASPKTSTGSGTATTSTTVVRRDESGKVVDVKKSESAVENAPRPETNPRPQPQENEIRDPFN</sequence>
<dbReference type="AlphaFoldDB" id="A0A9D2USK4"/>
<dbReference type="Gene3D" id="3.30.70.1070">
    <property type="entry name" value="Sporulation related repeat"/>
    <property type="match status" value="1"/>
</dbReference>
<feature type="transmembrane region" description="Helical" evidence="2">
    <location>
        <begin position="14"/>
        <end position="34"/>
    </location>
</feature>
<keyword evidence="2" id="KW-1133">Transmembrane helix</keyword>
<keyword evidence="2" id="KW-0472">Membrane</keyword>
<dbReference type="EMBL" id="DYWX01000061">
    <property type="protein sequence ID" value="HJF27757.1"/>
    <property type="molecule type" value="Genomic_DNA"/>
</dbReference>
<dbReference type="Proteomes" id="UP000787156">
    <property type="component" value="Unassembled WGS sequence"/>
</dbReference>
<organism evidence="3 4">
    <name type="scientific">Acinetobacter lwoffii</name>
    <dbReference type="NCBI Taxonomy" id="28090"/>
    <lineage>
        <taxon>Bacteria</taxon>
        <taxon>Pseudomonadati</taxon>
        <taxon>Pseudomonadota</taxon>
        <taxon>Gammaproteobacteria</taxon>
        <taxon>Moraxellales</taxon>
        <taxon>Moraxellaceae</taxon>
        <taxon>Acinetobacter</taxon>
    </lineage>
</organism>
<evidence type="ECO:0000313" key="4">
    <source>
        <dbReference type="Proteomes" id="UP000787156"/>
    </source>
</evidence>
<feature type="compositionally biased region" description="Basic and acidic residues" evidence="1">
    <location>
        <begin position="214"/>
        <end position="223"/>
    </location>
</feature>
<reference evidence="3" key="1">
    <citation type="journal article" date="2021" name="PeerJ">
        <title>Extensive microbial diversity within the chicken gut microbiome revealed by metagenomics and culture.</title>
        <authorList>
            <person name="Gilroy R."/>
            <person name="Ravi A."/>
            <person name="Getino M."/>
            <person name="Pursley I."/>
            <person name="Horton D.L."/>
            <person name="Alikhan N.F."/>
            <person name="Baker D."/>
            <person name="Gharbi K."/>
            <person name="Hall N."/>
            <person name="Watson M."/>
            <person name="Adriaenssens E.M."/>
            <person name="Foster-Nyarko E."/>
            <person name="Jarju S."/>
            <person name="Secka A."/>
            <person name="Antonio M."/>
            <person name="Oren A."/>
            <person name="Chaudhuri R.R."/>
            <person name="La Ragione R."/>
            <person name="Hildebrand F."/>
            <person name="Pallen M.J."/>
        </authorList>
    </citation>
    <scope>NUCLEOTIDE SEQUENCE</scope>
    <source>
        <strain evidence="3">CHK135-1449</strain>
    </source>
</reference>
<evidence type="ECO:0000256" key="1">
    <source>
        <dbReference type="SAM" id="MobiDB-lite"/>
    </source>
</evidence>
<dbReference type="GO" id="GO:0042834">
    <property type="term" value="F:peptidoglycan binding"/>
    <property type="evidence" value="ECO:0007669"/>
    <property type="project" value="InterPro"/>
</dbReference>
<gene>
    <name evidence="3" type="ORF">K8V79_05865</name>
</gene>
<evidence type="ECO:0000313" key="3">
    <source>
        <dbReference type="EMBL" id="HJF27757.1"/>
    </source>
</evidence>
<keyword evidence="2" id="KW-0812">Transmembrane</keyword>
<feature type="compositionally biased region" description="Basic and acidic residues" evidence="1">
    <location>
        <begin position="241"/>
        <end position="257"/>
    </location>
</feature>
<evidence type="ECO:0000256" key="2">
    <source>
        <dbReference type="SAM" id="Phobius"/>
    </source>
</evidence>
<evidence type="ECO:0008006" key="5">
    <source>
        <dbReference type="Google" id="ProtNLM"/>
    </source>
</evidence>
<reference evidence="3" key="2">
    <citation type="submission" date="2021-09" db="EMBL/GenBank/DDBJ databases">
        <authorList>
            <person name="Gilroy R."/>
        </authorList>
    </citation>
    <scope>NUCLEOTIDE SEQUENCE</scope>
    <source>
        <strain evidence="3">CHK135-1449</strain>
    </source>
</reference>
<name>A0A9D2USK4_ACILW</name>
<proteinExistence type="predicted"/>